<protein>
    <submittedName>
        <fullName evidence="1">Uncharacterized protein</fullName>
    </submittedName>
</protein>
<evidence type="ECO:0000313" key="2">
    <source>
        <dbReference type="Proteomes" id="UP000622533"/>
    </source>
</evidence>
<dbReference type="Proteomes" id="UP000622533">
    <property type="component" value="Unassembled WGS sequence"/>
</dbReference>
<dbReference type="EMBL" id="JADEXS010000547">
    <property type="protein sequence ID" value="MBE9026167.1"/>
    <property type="molecule type" value="Genomic_DNA"/>
</dbReference>
<evidence type="ECO:0000313" key="1">
    <source>
        <dbReference type="EMBL" id="MBE9026167.1"/>
    </source>
</evidence>
<gene>
    <name evidence="1" type="ORF">IQ276_28230</name>
</gene>
<keyword evidence="2" id="KW-1185">Reference proteome</keyword>
<sequence length="83" mass="9619">MVLISYLNQPASVKNTGTSRTRSKKSYTLKSVWDNFGAFNGVVEHYTCNFHITRVKFIFIQKLVFSFDVMIEGLMKIFFLQEG</sequence>
<name>A0A8J7AI87_DESMC</name>
<accession>A0A8J7AI87</accession>
<dbReference type="RefSeq" id="WP_193921753.1">
    <property type="nucleotide sequence ID" value="NZ_JADEXS020000001.1"/>
</dbReference>
<reference evidence="1" key="1">
    <citation type="submission" date="2020-10" db="EMBL/GenBank/DDBJ databases">
        <authorList>
            <person name="Castelo-Branco R."/>
            <person name="Eusebio N."/>
            <person name="Adriana R."/>
            <person name="Vieira A."/>
            <person name="Brugerolle De Fraissinette N."/>
            <person name="Rezende De Castro R."/>
            <person name="Schneider M.P."/>
            <person name="Vasconcelos V."/>
            <person name="Leao P.N."/>
        </authorList>
    </citation>
    <scope>NUCLEOTIDE SEQUENCE</scope>
    <source>
        <strain evidence="1">LEGE 12446</strain>
    </source>
</reference>
<dbReference type="AlphaFoldDB" id="A0A8J7AI87"/>
<proteinExistence type="predicted"/>
<comment type="caution">
    <text evidence="1">The sequence shown here is derived from an EMBL/GenBank/DDBJ whole genome shotgun (WGS) entry which is preliminary data.</text>
</comment>
<organism evidence="1 2">
    <name type="scientific">Desmonostoc muscorum LEGE 12446</name>
    <dbReference type="NCBI Taxonomy" id="1828758"/>
    <lineage>
        <taxon>Bacteria</taxon>
        <taxon>Bacillati</taxon>
        <taxon>Cyanobacteriota</taxon>
        <taxon>Cyanophyceae</taxon>
        <taxon>Nostocales</taxon>
        <taxon>Nostocaceae</taxon>
        <taxon>Desmonostoc</taxon>
    </lineage>
</organism>